<protein>
    <submittedName>
        <fullName evidence="1">Uncharacterized protein</fullName>
    </submittedName>
</protein>
<dbReference type="PANTHER" id="PTHR34659">
    <property type="entry name" value="BNAA05G11610D PROTEIN"/>
    <property type="match status" value="1"/>
</dbReference>
<dbReference type="GO" id="GO:0005776">
    <property type="term" value="C:autophagosome"/>
    <property type="evidence" value="ECO:0007669"/>
    <property type="project" value="TreeGrafter"/>
</dbReference>
<name>A0A7J7D7N6_TRIWF</name>
<sequence length="345" mass="38643">MDGFNYIAWVDNLRQKFEDVCLEVDNIMWEEIIGVTENRLQSMGASVTKFFSDLVDDVMPQYSAVREAEEEASDFSPVQKSGVVAYRKSEMSMDDGHSEKEASFVDNFHQLYHPSCIRRRHLDPHLKRNDGGTVHEKSRMIVRGNPIKEKKNLLESWDILEKDSFTTALSSPLDDDMESFDILEKKDPFMEALSSSLDDNTESNFLIGEGEGSLSSDPCTVIGSCESEVLNIEVSLNVAVAESTGDSVDYLCNFEQETIQPSNKAESDESCIMVNSSDLCAASRDVRRSGSDKKKSRLKSILAVRKKVQDGDCDHSHLDGGWYQQNGKGLAVVDDGFSESEWEII</sequence>
<evidence type="ECO:0000313" key="2">
    <source>
        <dbReference type="Proteomes" id="UP000593562"/>
    </source>
</evidence>
<dbReference type="OrthoDB" id="778244at2759"/>
<dbReference type="InParanoid" id="A0A7J7D7N6"/>
<accession>A0A7J7D7N6</accession>
<dbReference type="InterPro" id="IPR053273">
    <property type="entry name" value="CST_Regulator"/>
</dbReference>
<dbReference type="EMBL" id="JAAARO010000009">
    <property type="protein sequence ID" value="KAF5742334.1"/>
    <property type="molecule type" value="Genomic_DNA"/>
</dbReference>
<dbReference type="AlphaFoldDB" id="A0A7J7D7N6"/>
<dbReference type="GO" id="GO:0061908">
    <property type="term" value="C:phagophore"/>
    <property type="evidence" value="ECO:0007669"/>
    <property type="project" value="TreeGrafter"/>
</dbReference>
<evidence type="ECO:0000313" key="1">
    <source>
        <dbReference type="EMBL" id="KAF5742334.1"/>
    </source>
</evidence>
<organism evidence="1 2">
    <name type="scientific">Tripterygium wilfordii</name>
    <name type="common">Thunder God vine</name>
    <dbReference type="NCBI Taxonomy" id="458696"/>
    <lineage>
        <taxon>Eukaryota</taxon>
        <taxon>Viridiplantae</taxon>
        <taxon>Streptophyta</taxon>
        <taxon>Embryophyta</taxon>
        <taxon>Tracheophyta</taxon>
        <taxon>Spermatophyta</taxon>
        <taxon>Magnoliopsida</taxon>
        <taxon>eudicotyledons</taxon>
        <taxon>Gunneridae</taxon>
        <taxon>Pentapetalae</taxon>
        <taxon>rosids</taxon>
        <taxon>fabids</taxon>
        <taxon>Celastrales</taxon>
        <taxon>Celastraceae</taxon>
        <taxon>Tripterygium</taxon>
    </lineage>
</organism>
<proteinExistence type="predicted"/>
<reference evidence="1 2" key="1">
    <citation type="journal article" date="2020" name="Nat. Commun.">
        <title>Genome of Tripterygium wilfordii and identification of cytochrome P450 involved in triptolide biosynthesis.</title>
        <authorList>
            <person name="Tu L."/>
            <person name="Su P."/>
            <person name="Zhang Z."/>
            <person name="Gao L."/>
            <person name="Wang J."/>
            <person name="Hu T."/>
            <person name="Zhou J."/>
            <person name="Zhang Y."/>
            <person name="Zhao Y."/>
            <person name="Liu Y."/>
            <person name="Song Y."/>
            <person name="Tong Y."/>
            <person name="Lu Y."/>
            <person name="Yang J."/>
            <person name="Xu C."/>
            <person name="Jia M."/>
            <person name="Peters R.J."/>
            <person name="Huang L."/>
            <person name="Gao W."/>
        </authorList>
    </citation>
    <scope>NUCLEOTIDE SEQUENCE [LARGE SCALE GENOMIC DNA]</scope>
    <source>
        <strain evidence="2">cv. XIE 37</strain>
        <tissue evidence="1">Leaf</tissue>
    </source>
</reference>
<keyword evidence="2" id="KW-1185">Reference proteome</keyword>
<gene>
    <name evidence="1" type="ORF">HS088_TW09G00378</name>
</gene>
<comment type="caution">
    <text evidence="1">The sequence shown here is derived from an EMBL/GenBank/DDBJ whole genome shotgun (WGS) entry which is preliminary data.</text>
</comment>
<dbReference type="GO" id="GO:0006950">
    <property type="term" value="P:response to stress"/>
    <property type="evidence" value="ECO:0007669"/>
    <property type="project" value="TreeGrafter"/>
</dbReference>
<dbReference type="PANTHER" id="PTHR34659:SF1">
    <property type="entry name" value="PROTEIN EGT2"/>
    <property type="match status" value="1"/>
</dbReference>
<dbReference type="Proteomes" id="UP000593562">
    <property type="component" value="Unassembled WGS sequence"/>
</dbReference>